<dbReference type="OrthoDB" id="6159439at2759"/>
<name>A0A834YSN9_TETSI</name>
<keyword evidence="12" id="KW-0175">Coiled coil</keyword>
<dbReference type="SUPFAM" id="SSF46689">
    <property type="entry name" value="Homeodomain-like"/>
    <property type="match status" value="1"/>
</dbReference>
<keyword evidence="3 9" id="KW-0238">DNA-binding</keyword>
<keyword evidence="2 11" id="KW-0805">Transcription regulation</keyword>
<gene>
    <name evidence="14" type="ORF">HHK36_023599</name>
</gene>
<dbReference type="PANTHER" id="PTHR24326:SF522">
    <property type="entry name" value="HOMEOBOX-LEUCINE ZIPPER PROTEIN ATHB-52"/>
    <property type="match status" value="1"/>
</dbReference>
<evidence type="ECO:0000259" key="13">
    <source>
        <dbReference type="PROSITE" id="PS50071"/>
    </source>
</evidence>
<comment type="function">
    <text evidence="11">Transcription factor.</text>
</comment>
<comment type="caution">
    <text evidence="14">The sequence shown here is derived from an EMBL/GenBank/DDBJ whole genome shotgun (WGS) entry which is preliminary data.</text>
</comment>
<dbReference type="EMBL" id="JABCRI010000017">
    <property type="protein sequence ID" value="KAF8391297.1"/>
    <property type="molecule type" value="Genomic_DNA"/>
</dbReference>
<keyword evidence="5 11" id="KW-0804">Transcription</keyword>
<dbReference type="InterPro" id="IPR001356">
    <property type="entry name" value="HD"/>
</dbReference>
<organism evidence="14 15">
    <name type="scientific">Tetracentron sinense</name>
    <name type="common">Spur-leaf</name>
    <dbReference type="NCBI Taxonomy" id="13715"/>
    <lineage>
        <taxon>Eukaryota</taxon>
        <taxon>Viridiplantae</taxon>
        <taxon>Streptophyta</taxon>
        <taxon>Embryophyta</taxon>
        <taxon>Tracheophyta</taxon>
        <taxon>Spermatophyta</taxon>
        <taxon>Magnoliopsida</taxon>
        <taxon>Trochodendrales</taxon>
        <taxon>Trochodendraceae</taxon>
        <taxon>Tetracentron</taxon>
    </lineage>
</organism>
<evidence type="ECO:0000256" key="8">
    <source>
        <dbReference type="ARBA" id="ARBA00037260"/>
    </source>
</evidence>
<dbReference type="CDD" id="cd00086">
    <property type="entry name" value="homeodomain"/>
    <property type="match status" value="1"/>
</dbReference>
<dbReference type="SMART" id="SM00389">
    <property type="entry name" value="HOX"/>
    <property type="match status" value="1"/>
</dbReference>
<evidence type="ECO:0000256" key="6">
    <source>
        <dbReference type="ARBA" id="ARBA00023242"/>
    </source>
</evidence>
<dbReference type="GO" id="GO:0000981">
    <property type="term" value="F:DNA-binding transcription factor activity, RNA polymerase II-specific"/>
    <property type="evidence" value="ECO:0007669"/>
    <property type="project" value="UniProtKB-UniRule"/>
</dbReference>
<keyword evidence="4 9" id="KW-0371">Homeobox</keyword>
<evidence type="ECO:0000256" key="2">
    <source>
        <dbReference type="ARBA" id="ARBA00023015"/>
    </source>
</evidence>
<dbReference type="GO" id="GO:0045893">
    <property type="term" value="P:positive regulation of DNA-templated transcription"/>
    <property type="evidence" value="ECO:0007669"/>
    <property type="project" value="TreeGrafter"/>
</dbReference>
<dbReference type="InterPro" id="IPR000047">
    <property type="entry name" value="HTH_motif"/>
</dbReference>
<feature type="DNA-binding region" description="Homeobox" evidence="9">
    <location>
        <begin position="13"/>
        <end position="72"/>
    </location>
</feature>
<protein>
    <recommendedName>
        <fullName evidence="11">Homeobox-leucine zipper protein</fullName>
    </recommendedName>
    <alternativeName>
        <fullName evidence="11">HD-ZIP protein</fullName>
    </alternativeName>
    <alternativeName>
        <fullName evidence="11">Homeodomain transcription factor</fullName>
    </alternativeName>
</protein>
<dbReference type="PANTHER" id="PTHR24326">
    <property type="entry name" value="HOMEOBOX-LEUCINE ZIPPER PROTEIN"/>
    <property type="match status" value="1"/>
</dbReference>
<evidence type="ECO:0000313" key="14">
    <source>
        <dbReference type="EMBL" id="KAF8391297.1"/>
    </source>
</evidence>
<evidence type="ECO:0000256" key="10">
    <source>
        <dbReference type="RuleBase" id="RU000682"/>
    </source>
</evidence>
<dbReference type="AlphaFoldDB" id="A0A834YSN9"/>
<dbReference type="PROSITE" id="PS50071">
    <property type="entry name" value="HOMEOBOX_2"/>
    <property type="match status" value="1"/>
</dbReference>
<dbReference type="InterPro" id="IPR017970">
    <property type="entry name" value="Homeobox_CS"/>
</dbReference>
<evidence type="ECO:0000256" key="7">
    <source>
        <dbReference type="ARBA" id="ARBA00025748"/>
    </source>
</evidence>
<keyword evidence="6 9" id="KW-0539">Nucleus</keyword>
<keyword evidence="15" id="KW-1185">Reference proteome</keyword>
<evidence type="ECO:0000256" key="3">
    <source>
        <dbReference type="ARBA" id="ARBA00023125"/>
    </source>
</evidence>
<evidence type="ECO:0000313" key="15">
    <source>
        <dbReference type="Proteomes" id="UP000655225"/>
    </source>
</evidence>
<evidence type="ECO:0000256" key="12">
    <source>
        <dbReference type="SAM" id="Coils"/>
    </source>
</evidence>
<dbReference type="PRINTS" id="PR00031">
    <property type="entry name" value="HTHREPRESSR"/>
</dbReference>
<dbReference type="GO" id="GO:0005634">
    <property type="term" value="C:nucleus"/>
    <property type="evidence" value="ECO:0007669"/>
    <property type="project" value="UniProtKB-SubCell"/>
</dbReference>
<evidence type="ECO:0000256" key="1">
    <source>
        <dbReference type="ARBA" id="ARBA00004123"/>
    </source>
</evidence>
<dbReference type="Pfam" id="PF00046">
    <property type="entry name" value="Homeodomain"/>
    <property type="match status" value="1"/>
</dbReference>
<dbReference type="FunFam" id="1.10.10.60:FF:000533">
    <property type="entry name" value="Homeobox-leucine zipper protein ATHB-52"/>
    <property type="match status" value="1"/>
</dbReference>
<dbReference type="OMA" id="NGCWEND"/>
<evidence type="ECO:0000256" key="11">
    <source>
        <dbReference type="RuleBase" id="RU369038"/>
    </source>
</evidence>
<dbReference type="Gene3D" id="1.10.10.60">
    <property type="entry name" value="Homeodomain-like"/>
    <property type="match status" value="1"/>
</dbReference>
<evidence type="ECO:0000256" key="5">
    <source>
        <dbReference type="ARBA" id="ARBA00023163"/>
    </source>
</evidence>
<dbReference type="InterPro" id="IPR009057">
    <property type="entry name" value="Homeodomain-like_sf"/>
</dbReference>
<feature type="coiled-coil region" evidence="12">
    <location>
        <begin position="63"/>
        <end position="111"/>
    </location>
</feature>
<comment type="function">
    <text evidence="8">Probable transcription factor.</text>
</comment>
<feature type="domain" description="Homeobox" evidence="13">
    <location>
        <begin position="11"/>
        <end position="71"/>
    </location>
</feature>
<dbReference type="PROSITE" id="PS00027">
    <property type="entry name" value="HOMEOBOX_1"/>
    <property type="match status" value="1"/>
</dbReference>
<proteinExistence type="inferred from homology"/>
<dbReference type="InterPro" id="IPR045224">
    <property type="entry name" value="HDZip_class_I_plant"/>
</dbReference>
<sequence>MDILQCQSNRHPSKCNKKRLTQDQVRLLETSFTCDKKLEPERKFQLAHELGLPPRQVAIWYQNKRARWKNRSLELDYKALQLRLDNALADNRRLEREVSRLKGELEKAQNGDGSSSLPGDTNGCWENDGVVQPEELYAWSTWKFKCS</sequence>
<evidence type="ECO:0000256" key="4">
    <source>
        <dbReference type="ARBA" id="ARBA00023155"/>
    </source>
</evidence>
<dbReference type="Proteomes" id="UP000655225">
    <property type="component" value="Unassembled WGS sequence"/>
</dbReference>
<comment type="subcellular location">
    <subcellularLocation>
        <location evidence="1 9 10">Nucleus</location>
    </subcellularLocation>
</comment>
<dbReference type="GO" id="GO:0043565">
    <property type="term" value="F:sequence-specific DNA binding"/>
    <property type="evidence" value="ECO:0007669"/>
    <property type="project" value="TreeGrafter"/>
</dbReference>
<comment type="similarity">
    <text evidence="7 11">Belongs to the HD-ZIP homeobox family. Class I subfamily.</text>
</comment>
<evidence type="ECO:0000256" key="9">
    <source>
        <dbReference type="PROSITE-ProRule" id="PRU00108"/>
    </source>
</evidence>
<reference evidence="14 15" key="1">
    <citation type="submission" date="2020-04" db="EMBL/GenBank/DDBJ databases">
        <title>Plant Genome Project.</title>
        <authorList>
            <person name="Zhang R.-G."/>
        </authorList>
    </citation>
    <scope>NUCLEOTIDE SEQUENCE [LARGE SCALE GENOMIC DNA]</scope>
    <source>
        <strain evidence="14">YNK0</strain>
        <tissue evidence="14">Leaf</tissue>
    </source>
</reference>
<accession>A0A834YSN9</accession>